<proteinExistence type="predicted"/>
<name>A0A8K1GLG7_9PASS</name>
<dbReference type="AlphaFoldDB" id="A0A8K1GLG7"/>
<evidence type="ECO:0000313" key="2">
    <source>
        <dbReference type="Proteomes" id="UP000796761"/>
    </source>
</evidence>
<organism evidence="1 2">
    <name type="scientific">Zosterops borbonicus</name>
    <dbReference type="NCBI Taxonomy" id="364589"/>
    <lineage>
        <taxon>Eukaryota</taxon>
        <taxon>Metazoa</taxon>
        <taxon>Chordata</taxon>
        <taxon>Craniata</taxon>
        <taxon>Vertebrata</taxon>
        <taxon>Euteleostomi</taxon>
        <taxon>Archelosauria</taxon>
        <taxon>Archosauria</taxon>
        <taxon>Dinosauria</taxon>
        <taxon>Saurischia</taxon>
        <taxon>Theropoda</taxon>
        <taxon>Coelurosauria</taxon>
        <taxon>Aves</taxon>
        <taxon>Neognathae</taxon>
        <taxon>Neoaves</taxon>
        <taxon>Telluraves</taxon>
        <taxon>Australaves</taxon>
        <taxon>Passeriformes</taxon>
        <taxon>Sylvioidea</taxon>
        <taxon>Zosteropidae</taxon>
        <taxon>Zosterops</taxon>
    </lineage>
</organism>
<keyword evidence="2" id="KW-1185">Reference proteome</keyword>
<accession>A0A8K1GLG7</accession>
<dbReference type="EMBL" id="SWJQ01000167">
    <property type="protein sequence ID" value="TRZ19869.1"/>
    <property type="molecule type" value="Genomic_DNA"/>
</dbReference>
<protein>
    <submittedName>
        <fullName evidence="1">Uncharacterized protein</fullName>
    </submittedName>
</protein>
<gene>
    <name evidence="1" type="ORF">HGM15179_007237</name>
</gene>
<dbReference type="Proteomes" id="UP000796761">
    <property type="component" value="Unassembled WGS sequence"/>
</dbReference>
<sequence length="146" mass="16369">MLPKIQCLLKPVVIQGNIKDTSDLYLHCKFNISKVLEKMPTQCKQVARRVIIPLLAALVQSHLKYPVQFYTPQFKKDVKVCEYGERRATKLGTGLEGIPYEMPLGMLGLSALEESSLRNNFTVLWGGAELFSLVSFSNMCGNCSKL</sequence>
<dbReference type="OrthoDB" id="276744at2759"/>
<evidence type="ECO:0000313" key="1">
    <source>
        <dbReference type="EMBL" id="TRZ19869.1"/>
    </source>
</evidence>
<reference evidence="1" key="1">
    <citation type="submission" date="2019-04" db="EMBL/GenBank/DDBJ databases">
        <title>Genome assembly of Zosterops borbonicus 15179.</title>
        <authorList>
            <person name="Leroy T."/>
            <person name="Anselmetti Y."/>
            <person name="Tilak M.-K."/>
            <person name="Nabholz B."/>
        </authorList>
    </citation>
    <scope>NUCLEOTIDE SEQUENCE</scope>
    <source>
        <strain evidence="1">HGM_15179</strain>
        <tissue evidence="1">Muscle</tissue>
    </source>
</reference>
<comment type="caution">
    <text evidence="1">The sequence shown here is derived from an EMBL/GenBank/DDBJ whole genome shotgun (WGS) entry which is preliminary data.</text>
</comment>